<dbReference type="PANTHER" id="PTHR36842:SF1">
    <property type="entry name" value="PROTEIN TOLB"/>
    <property type="match status" value="1"/>
</dbReference>
<dbReference type="InterPro" id="IPR011042">
    <property type="entry name" value="6-blade_b-propeller_TolB-like"/>
</dbReference>
<dbReference type="Pfam" id="PF07676">
    <property type="entry name" value="PD40"/>
    <property type="match status" value="2"/>
</dbReference>
<name>A0A0P9DHM5_9CHLR</name>
<comment type="caution">
    <text evidence="2">The sequence shown here is derived from an EMBL/GenBank/DDBJ whole genome shotgun (WGS) entry which is preliminary data.</text>
</comment>
<protein>
    <recommendedName>
        <fullName evidence="4">Dipeptidylpeptidase IV N-terminal domain-containing protein</fullName>
    </recommendedName>
</protein>
<dbReference type="SUPFAM" id="SSF82171">
    <property type="entry name" value="DPP6 N-terminal domain-like"/>
    <property type="match status" value="1"/>
</dbReference>
<organism evidence="2 3">
    <name type="scientific">Kouleothrix aurantiaca</name>
    <dbReference type="NCBI Taxonomy" id="186479"/>
    <lineage>
        <taxon>Bacteria</taxon>
        <taxon>Bacillati</taxon>
        <taxon>Chloroflexota</taxon>
        <taxon>Chloroflexia</taxon>
        <taxon>Chloroflexales</taxon>
        <taxon>Roseiflexineae</taxon>
        <taxon>Roseiflexaceae</taxon>
        <taxon>Kouleothrix</taxon>
    </lineage>
</organism>
<dbReference type="InterPro" id="IPR011659">
    <property type="entry name" value="WD40"/>
</dbReference>
<evidence type="ECO:0000256" key="1">
    <source>
        <dbReference type="ARBA" id="ARBA00009820"/>
    </source>
</evidence>
<dbReference type="PANTHER" id="PTHR36842">
    <property type="entry name" value="PROTEIN TOLB HOMOLOG"/>
    <property type="match status" value="1"/>
</dbReference>
<keyword evidence="3" id="KW-1185">Reference proteome</keyword>
<accession>A0A0P9DHM5</accession>
<dbReference type="EMBL" id="LJCR01000405">
    <property type="protein sequence ID" value="KPV52870.1"/>
    <property type="molecule type" value="Genomic_DNA"/>
</dbReference>
<comment type="similarity">
    <text evidence="1">Belongs to the TolB family.</text>
</comment>
<feature type="non-terminal residue" evidence="2">
    <location>
        <position position="370"/>
    </location>
</feature>
<reference evidence="2 3" key="1">
    <citation type="submission" date="2015-09" db="EMBL/GenBank/DDBJ databases">
        <title>Draft genome sequence of Kouleothrix aurantiaca JCM 19913.</title>
        <authorList>
            <person name="Hemp J."/>
        </authorList>
    </citation>
    <scope>NUCLEOTIDE SEQUENCE [LARGE SCALE GENOMIC DNA]</scope>
    <source>
        <strain evidence="2 3">COM-B</strain>
    </source>
</reference>
<dbReference type="AlphaFoldDB" id="A0A0P9DHM5"/>
<proteinExistence type="inferred from homology"/>
<evidence type="ECO:0000313" key="2">
    <source>
        <dbReference type="EMBL" id="KPV52870.1"/>
    </source>
</evidence>
<dbReference type="Gene3D" id="2.120.10.30">
    <property type="entry name" value="TolB, C-terminal domain"/>
    <property type="match status" value="1"/>
</dbReference>
<evidence type="ECO:0008006" key="4">
    <source>
        <dbReference type="Google" id="ProtNLM"/>
    </source>
</evidence>
<evidence type="ECO:0000313" key="3">
    <source>
        <dbReference type="Proteomes" id="UP000050509"/>
    </source>
</evidence>
<sequence>MNVHATLTFGQPLPYTFELIQEDGRWAIDRIVLPPSPATPTDVPGSDTGGGIYYVAPGGETIMRVQPDGSGMEEAYTGIAQSLGGPLTYLGPVPGNPMQIIVAGAGTHYAAISGGVSIDMGAFAAPPRWSADGWRAVGAAPTDTGLAGAIAMFDLRSRQRSELPISGQPDWFPDGQRLVYVRCGPEEEDKGCNVWTYDLASGASAQISTLVSTAGDRWYVQEAHVLPDGNTVIFYGNHTTEVGASGNGLQWWAIPASGGDAQLFSESYGNGVNDFQFSPDGAQLSVTHDTNIYVGTAQNPLFSLLDLGGLTARYPAWSPDGTRLALATRKGSEPWRLAIYDLNSSQLSFPNAPPNIGGLAWALGQRLAFA</sequence>
<gene>
    <name evidence="2" type="ORF">SE17_12910</name>
</gene>
<dbReference type="Proteomes" id="UP000050509">
    <property type="component" value="Unassembled WGS sequence"/>
</dbReference>